<evidence type="ECO:0000259" key="3">
    <source>
        <dbReference type="Pfam" id="PF19904"/>
    </source>
</evidence>
<sequence>MAKKVVIAVMLWLVGFSLRAGNLDTLYRRLEYALEHRADYMREKEEKIGRLKRLVHEARSSDESFRLYDSIYHEYYIYKFDSAMVCVDKAERLAMKRGNVYYQNLFRVYRAYLLSTTGYFSEAVAALSAVDRSVFDPKLRKEYYQACQWAYNVWAEYSDDNIYAPRYREKFLAYSDSLLAVIEPDSREYFYRKAEREGLGGDFDWKKAEVDYLKALEGLHVSTRLYACATCGLALVYKKMGRYEDYEKYLILSAISDQICPLKENLSMQELALHIFKTREADVALANRYLGYSLEDAIFYNNRLRLLEIAKKFPSIVMAYQQQNKEKSRRLALTVSFVSILSVGLLLSLLYICKQMRQLRLRREELAAVNRELKQLNRKLVNTNHIREEYVSLFLDLCAAYIDKLGKYQDLVKRKVKARQIDDLLKIVNSSKMSEPDAKEFFVNFDTAFLAIYPQFIEEFNALLREDERIIPKKGEILNTELRIFALVRIGIKDSSKIATLLFYSPQTIYNYRSAVKSKAIVRDDFEKQVEALCALI</sequence>
<proteinExistence type="predicted"/>
<organism evidence="4 5">
    <name type="scientific">Bacteroides gallinaceum</name>
    <dbReference type="NCBI Taxonomy" id="1462571"/>
    <lineage>
        <taxon>Bacteria</taxon>
        <taxon>Pseudomonadati</taxon>
        <taxon>Bacteroidota</taxon>
        <taxon>Bacteroidia</taxon>
        <taxon>Bacteroidales</taxon>
        <taxon>Bacteroidaceae</taxon>
        <taxon>Bacteroides</taxon>
    </lineage>
</organism>
<reference evidence="5" key="2">
    <citation type="submission" date="2023-07" db="EMBL/GenBank/DDBJ databases">
        <title>Identification and characterization of horizontal gene transfer across gut microbiota members of farm animals based on homology search.</title>
        <authorList>
            <person name="Schwarzerova J."/>
            <person name="Nykrynova M."/>
            <person name="Jureckova K."/>
            <person name="Cejkova D."/>
            <person name="Rychlik I."/>
        </authorList>
    </citation>
    <scope>NUCLEOTIDE SEQUENCE [LARGE SCALE GENOMIC DNA]</scope>
    <source>
        <strain evidence="5">109_WCHN</strain>
    </source>
</reference>
<keyword evidence="2" id="KW-0812">Transmembrane</keyword>
<evidence type="ECO:0000313" key="4">
    <source>
        <dbReference type="EMBL" id="MDM8324437.1"/>
    </source>
</evidence>
<feature type="coiled-coil region" evidence="1">
    <location>
        <begin position="356"/>
        <end position="386"/>
    </location>
</feature>
<evidence type="ECO:0000256" key="1">
    <source>
        <dbReference type="SAM" id="Coils"/>
    </source>
</evidence>
<accession>A0ABT7VDT6</accession>
<evidence type="ECO:0000256" key="2">
    <source>
        <dbReference type="SAM" id="Phobius"/>
    </source>
</evidence>
<keyword evidence="1" id="KW-0175">Coiled coil</keyword>
<protein>
    <submittedName>
        <fullName evidence="4">DUF6377 domain-containing protein</fullName>
    </submittedName>
</protein>
<feature type="transmembrane region" description="Helical" evidence="2">
    <location>
        <begin position="331"/>
        <end position="353"/>
    </location>
</feature>
<dbReference type="EMBL" id="JAUDEN010000005">
    <property type="protein sequence ID" value="MDM8324437.1"/>
    <property type="molecule type" value="Genomic_DNA"/>
</dbReference>
<reference evidence="4 5" key="1">
    <citation type="submission" date="2023-06" db="EMBL/GenBank/DDBJ databases">
        <authorList>
            <person name="Zeman M."/>
            <person name="Kubasova T."/>
            <person name="Jahodarova E."/>
            <person name="Nykrynova M."/>
            <person name="Rychlik I."/>
        </authorList>
    </citation>
    <scope>NUCLEOTIDE SEQUENCE [LARGE SCALE GENOMIC DNA]</scope>
    <source>
        <strain evidence="4 5">109_WCHN</strain>
    </source>
</reference>
<comment type="caution">
    <text evidence="4">The sequence shown here is derived from an EMBL/GenBank/DDBJ whole genome shotgun (WGS) entry which is preliminary data.</text>
</comment>
<feature type="domain" description="DUF6377" evidence="3">
    <location>
        <begin position="260"/>
        <end position="499"/>
    </location>
</feature>
<keyword evidence="5" id="KW-1185">Reference proteome</keyword>
<dbReference type="Pfam" id="PF19904">
    <property type="entry name" value="DUF6377"/>
    <property type="match status" value="1"/>
</dbReference>
<evidence type="ECO:0000313" key="5">
    <source>
        <dbReference type="Proteomes" id="UP001169458"/>
    </source>
</evidence>
<dbReference type="RefSeq" id="WP_289558660.1">
    <property type="nucleotide sequence ID" value="NZ_JAUDEN010000005.1"/>
</dbReference>
<dbReference type="Proteomes" id="UP001169458">
    <property type="component" value="Unassembled WGS sequence"/>
</dbReference>
<keyword evidence="2" id="KW-0472">Membrane</keyword>
<gene>
    <name evidence="4" type="ORF">QUW60_04220</name>
</gene>
<keyword evidence="2" id="KW-1133">Transmembrane helix</keyword>
<name>A0ABT7VDT6_9BACE</name>
<dbReference type="InterPro" id="IPR045957">
    <property type="entry name" value="DUF6377"/>
</dbReference>